<proteinExistence type="predicted"/>
<dbReference type="STRING" id="1448318.A0A319FDC4"/>
<dbReference type="PANTHER" id="PTHR43861">
    <property type="entry name" value="TRANS-ACONITATE 2-METHYLTRANSFERASE-RELATED"/>
    <property type="match status" value="1"/>
</dbReference>
<organism evidence="2 3">
    <name type="scientific">Aspergillus sclerotiicarbonarius (strain CBS 121057 / IBT 28362)</name>
    <dbReference type="NCBI Taxonomy" id="1448318"/>
    <lineage>
        <taxon>Eukaryota</taxon>
        <taxon>Fungi</taxon>
        <taxon>Dikarya</taxon>
        <taxon>Ascomycota</taxon>
        <taxon>Pezizomycotina</taxon>
        <taxon>Eurotiomycetes</taxon>
        <taxon>Eurotiomycetidae</taxon>
        <taxon>Eurotiales</taxon>
        <taxon>Aspergillaceae</taxon>
        <taxon>Aspergillus</taxon>
        <taxon>Aspergillus subgen. Circumdati</taxon>
    </lineage>
</organism>
<evidence type="ECO:0000259" key="1">
    <source>
        <dbReference type="Pfam" id="PF13847"/>
    </source>
</evidence>
<reference evidence="2 3" key="1">
    <citation type="submission" date="2018-02" db="EMBL/GenBank/DDBJ databases">
        <title>The genomes of Aspergillus section Nigri reveals drivers in fungal speciation.</title>
        <authorList>
            <consortium name="DOE Joint Genome Institute"/>
            <person name="Vesth T.C."/>
            <person name="Nybo J."/>
            <person name="Theobald S."/>
            <person name="Brandl J."/>
            <person name="Frisvad J.C."/>
            <person name="Nielsen K.F."/>
            <person name="Lyhne E.K."/>
            <person name="Kogle M.E."/>
            <person name="Kuo A."/>
            <person name="Riley R."/>
            <person name="Clum A."/>
            <person name="Nolan M."/>
            <person name="Lipzen A."/>
            <person name="Salamov A."/>
            <person name="Henrissat B."/>
            <person name="Wiebenga A."/>
            <person name="De vries R.P."/>
            <person name="Grigoriev I.V."/>
            <person name="Mortensen U.H."/>
            <person name="Andersen M.R."/>
            <person name="Baker S.E."/>
        </authorList>
    </citation>
    <scope>NUCLEOTIDE SEQUENCE [LARGE SCALE GENOMIC DNA]</scope>
    <source>
        <strain evidence="2 3">CBS 121057</strain>
    </source>
</reference>
<dbReference type="Proteomes" id="UP000248423">
    <property type="component" value="Unassembled WGS sequence"/>
</dbReference>
<protein>
    <submittedName>
        <fullName evidence="2">S-adenosyl-L-methionine-dependent methyltransferase</fullName>
    </submittedName>
</protein>
<dbReference type="VEuPathDB" id="FungiDB:BO78DRAFT_399066"/>
<dbReference type="OrthoDB" id="66144at2759"/>
<sequence length="276" mass="30092">MANSQVTLIQSIYDERSENYDNSHHGALAEAYIRTAEPRDGESVLDLACGTGLVSLLAEEKVGKSGHVVGIDISPGMLDVARRKAQQTGSKATFLQHDISDLTGLDILPPGSEGFDLITCAAALVLLPDPGQAIRHWTTWLKPGGRIVTDVAAKDVHVPSRILRRISDKLGVSLQWDESWVQDEQSLGDLLASAGLDVKTVFLTESFQERAYKAADAEEAFEKAVSSPMFRNFGDPAFREEAKRLFVEKFVEKAGPSGALIDEAKMYMAVAHKHSK</sequence>
<keyword evidence="2" id="KW-0808">Transferase</keyword>
<dbReference type="EMBL" id="KZ826370">
    <property type="protein sequence ID" value="PYI04383.1"/>
    <property type="molecule type" value="Genomic_DNA"/>
</dbReference>
<evidence type="ECO:0000313" key="3">
    <source>
        <dbReference type="Proteomes" id="UP000248423"/>
    </source>
</evidence>
<dbReference type="CDD" id="cd02440">
    <property type="entry name" value="AdoMet_MTases"/>
    <property type="match status" value="1"/>
</dbReference>
<dbReference type="AlphaFoldDB" id="A0A319FDC4"/>
<gene>
    <name evidence="2" type="ORF">BO78DRAFT_399066</name>
</gene>
<dbReference type="Pfam" id="PF13847">
    <property type="entry name" value="Methyltransf_31"/>
    <property type="match status" value="1"/>
</dbReference>
<dbReference type="SUPFAM" id="SSF53335">
    <property type="entry name" value="S-adenosyl-L-methionine-dependent methyltransferases"/>
    <property type="match status" value="1"/>
</dbReference>
<accession>A0A319FDC4</accession>
<evidence type="ECO:0000313" key="2">
    <source>
        <dbReference type="EMBL" id="PYI04383.1"/>
    </source>
</evidence>
<dbReference type="InterPro" id="IPR025714">
    <property type="entry name" value="Methyltranfer_dom"/>
</dbReference>
<feature type="domain" description="Methyltransferase" evidence="1">
    <location>
        <begin position="40"/>
        <end position="153"/>
    </location>
</feature>
<name>A0A319FDC4_ASPSB</name>
<dbReference type="Gene3D" id="3.40.50.150">
    <property type="entry name" value="Vaccinia Virus protein VP39"/>
    <property type="match status" value="1"/>
</dbReference>
<keyword evidence="3" id="KW-1185">Reference proteome</keyword>
<dbReference type="GO" id="GO:0032259">
    <property type="term" value="P:methylation"/>
    <property type="evidence" value="ECO:0007669"/>
    <property type="project" value="UniProtKB-KW"/>
</dbReference>
<dbReference type="InterPro" id="IPR029063">
    <property type="entry name" value="SAM-dependent_MTases_sf"/>
</dbReference>
<keyword evidence="2" id="KW-0489">Methyltransferase</keyword>
<dbReference type="GO" id="GO:0008168">
    <property type="term" value="F:methyltransferase activity"/>
    <property type="evidence" value="ECO:0007669"/>
    <property type="project" value="UniProtKB-KW"/>
</dbReference>
<dbReference type="PANTHER" id="PTHR43861:SF1">
    <property type="entry name" value="TRANS-ACONITATE 2-METHYLTRANSFERASE"/>
    <property type="match status" value="1"/>
</dbReference>